<evidence type="ECO:0000256" key="5">
    <source>
        <dbReference type="ARBA" id="ARBA00022692"/>
    </source>
</evidence>
<dbReference type="Proteomes" id="UP000287243">
    <property type="component" value="Chromosome"/>
</dbReference>
<evidence type="ECO:0000256" key="4">
    <source>
        <dbReference type="ARBA" id="ARBA00022475"/>
    </source>
</evidence>
<dbReference type="PROSITE" id="PS51012">
    <property type="entry name" value="ABC_TM2"/>
    <property type="match status" value="1"/>
</dbReference>
<organism evidence="10 11">
    <name type="scientific">Velamenicoccus archaeovorus</name>
    <dbReference type="NCBI Taxonomy" id="1930593"/>
    <lineage>
        <taxon>Bacteria</taxon>
        <taxon>Pseudomonadati</taxon>
        <taxon>Candidatus Omnitrophota</taxon>
        <taxon>Candidatus Velamenicoccus</taxon>
    </lineage>
</organism>
<feature type="transmembrane region" description="Helical" evidence="8">
    <location>
        <begin position="261"/>
        <end position="283"/>
    </location>
</feature>
<keyword evidence="5 8" id="KW-0812">Transmembrane</keyword>
<evidence type="ECO:0000256" key="8">
    <source>
        <dbReference type="SAM" id="Phobius"/>
    </source>
</evidence>
<dbReference type="AlphaFoldDB" id="A0A410P2J1"/>
<feature type="transmembrane region" description="Helical" evidence="8">
    <location>
        <begin position="231"/>
        <end position="255"/>
    </location>
</feature>
<sequence>MNLKRVKTIAWKEFVQIKRDPRSLALALGIPIFLLVIFGYGLSLDIDRVRTVVWNQDASSKVTRDFLLNFKDSKYFKIVAYTDNYRDIEYRIDSGDVMLALVIPKDFSHFLEAGKTAPLQLIVDGSDANTATIAMNYVRSVVAQYNVNLMTSAMESRGIAPQRTVDARTRVWYNMGLTSTWFIVPGVIAMIIMIISGLVTSLCIAREWERGTMEQLIATPVKAPELVFGKFIPYFCIGFFDLIVGVLMARFLFAVPFRGNYLTLVFLSALFLTGALSQGIYISVVARTQLMASQLASLTTLIPTMLLSGFIYPIFNMPKAIQAVTYFVPAKYYIVILRELFLKAGGLRVMWDEATFLFLFAFLMLFSAMKRFKKKVIT</sequence>
<evidence type="ECO:0000256" key="3">
    <source>
        <dbReference type="ARBA" id="ARBA00022448"/>
    </source>
</evidence>
<gene>
    <name evidence="10" type="ORF">BU251_00755</name>
</gene>
<evidence type="ECO:0000313" key="11">
    <source>
        <dbReference type="Proteomes" id="UP000287243"/>
    </source>
</evidence>
<dbReference type="Pfam" id="PF12698">
    <property type="entry name" value="ABC2_membrane_3"/>
    <property type="match status" value="1"/>
</dbReference>
<dbReference type="RefSeq" id="WP_128699004.1">
    <property type="nucleotide sequence ID" value="NZ_CP019384.1"/>
</dbReference>
<evidence type="ECO:0000256" key="2">
    <source>
        <dbReference type="ARBA" id="ARBA00007783"/>
    </source>
</evidence>
<keyword evidence="7 8" id="KW-0472">Membrane</keyword>
<reference evidence="10 11" key="1">
    <citation type="submission" date="2017-01" db="EMBL/GenBank/DDBJ databases">
        <title>First insights into the biology of 'candidatus Vampirococcus archaeovorus'.</title>
        <authorList>
            <person name="Kizina J."/>
            <person name="Jordan S."/>
            <person name="Stueber K."/>
            <person name="Reinhardt R."/>
            <person name="Harder J."/>
        </authorList>
    </citation>
    <scope>NUCLEOTIDE SEQUENCE [LARGE SCALE GENOMIC DNA]</scope>
    <source>
        <strain evidence="10 11">LiM</strain>
    </source>
</reference>
<dbReference type="Gene3D" id="3.40.1710.10">
    <property type="entry name" value="abc type-2 transporter like domain"/>
    <property type="match status" value="1"/>
</dbReference>
<keyword evidence="11" id="KW-1185">Reference proteome</keyword>
<evidence type="ECO:0000256" key="1">
    <source>
        <dbReference type="ARBA" id="ARBA00004651"/>
    </source>
</evidence>
<dbReference type="EMBL" id="CP019384">
    <property type="protein sequence ID" value="QAT16366.1"/>
    <property type="molecule type" value="Genomic_DNA"/>
</dbReference>
<dbReference type="PANTHER" id="PTHR30294">
    <property type="entry name" value="MEMBRANE COMPONENT OF ABC TRANSPORTER YHHJ-RELATED"/>
    <property type="match status" value="1"/>
</dbReference>
<dbReference type="InterPro" id="IPR013525">
    <property type="entry name" value="ABC2_TM"/>
</dbReference>
<evidence type="ECO:0000313" key="10">
    <source>
        <dbReference type="EMBL" id="QAT16366.1"/>
    </source>
</evidence>
<protein>
    <submittedName>
        <fullName evidence="10">ABC-type multidrug transport system, permease component</fullName>
    </submittedName>
</protein>
<keyword evidence="3" id="KW-0813">Transport</keyword>
<feature type="transmembrane region" description="Helical" evidence="8">
    <location>
        <begin position="295"/>
        <end position="315"/>
    </location>
</feature>
<comment type="subcellular location">
    <subcellularLocation>
        <location evidence="1">Cell membrane</location>
        <topology evidence="1">Multi-pass membrane protein</topology>
    </subcellularLocation>
</comment>
<comment type="similarity">
    <text evidence="2">Belongs to the ABC-2 integral membrane protein family.</text>
</comment>
<evidence type="ECO:0000256" key="7">
    <source>
        <dbReference type="ARBA" id="ARBA00023136"/>
    </source>
</evidence>
<dbReference type="GO" id="GO:0140359">
    <property type="term" value="F:ABC-type transporter activity"/>
    <property type="evidence" value="ECO:0007669"/>
    <property type="project" value="InterPro"/>
</dbReference>
<dbReference type="KEGG" id="vai:BU251_00755"/>
<dbReference type="InterPro" id="IPR047817">
    <property type="entry name" value="ABC2_TM_bact-type"/>
</dbReference>
<name>A0A410P2J1_VELA1</name>
<evidence type="ECO:0000256" key="6">
    <source>
        <dbReference type="ARBA" id="ARBA00022989"/>
    </source>
</evidence>
<proteinExistence type="inferred from homology"/>
<feature type="transmembrane region" description="Helical" evidence="8">
    <location>
        <begin position="349"/>
        <end position="369"/>
    </location>
</feature>
<dbReference type="GO" id="GO:0005886">
    <property type="term" value="C:plasma membrane"/>
    <property type="evidence" value="ECO:0007669"/>
    <property type="project" value="UniProtKB-SubCell"/>
</dbReference>
<dbReference type="PANTHER" id="PTHR30294:SF29">
    <property type="entry name" value="MULTIDRUG ABC TRANSPORTER PERMEASE YBHS-RELATED"/>
    <property type="match status" value="1"/>
</dbReference>
<feature type="domain" description="ABC transmembrane type-2" evidence="9">
    <location>
        <begin position="131"/>
        <end position="375"/>
    </location>
</feature>
<dbReference type="InterPro" id="IPR051449">
    <property type="entry name" value="ABC-2_transporter_component"/>
</dbReference>
<keyword evidence="6 8" id="KW-1133">Transmembrane helix</keyword>
<accession>A0A410P2J1</accession>
<feature type="transmembrane region" description="Helical" evidence="8">
    <location>
        <begin position="181"/>
        <end position="205"/>
    </location>
</feature>
<feature type="transmembrane region" description="Helical" evidence="8">
    <location>
        <begin position="21"/>
        <end position="42"/>
    </location>
</feature>
<dbReference type="OrthoDB" id="9808686at2"/>
<evidence type="ECO:0000259" key="9">
    <source>
        <dbReference type="PROSITE" id="PS51012"/>
    </source>
</evidence>
<keyword evidence="4" id="KW-1003">Cell membrane</keyword>